<feature type="signal peptide" evidence="1">
    <location>
        <begin position="1"/>
        <end position="19"/>
    </location>
</feature>
<comment type="caution">
    <text evidence="2">The sequence shown here is derived from an EMBL/GenBank/DDBJ whole genome shotgun (WGS) entry which is preliminary data.</text>
</comment>
<dbReference type="AlphaFoldDB" id="A0AAV9SLP2"/>
<evidence type="ECO:0000313" key="2">
    <source>
        <dbReference type="EMBL" id="KAK5622336.1"/>
    </source>
</evidence>
<accession>A0AAV9SLP2</accession>
<organism evidence="2 3">
    <name type="scientific">Crenichthys baileyi</name>
    <name type="common">White River springfish</name>
    <dbReference type="NCBI Taxonomy" id="28760"/>
    <lineage>
        <taxon>Eukaryota</taxon>
        <taxon>Metazoa</taxon>
        <taxon>Chordata</taxon>
        <taxon>Craniata</taxon>
        <taxon>Vertebrata</taxon>
        <taxon>Euteleostomi</taxon>
        <taxon>Actinopterygii</taxon>
        <taxon>Neopterygii</taxon>
        <taxon>Teleostei</taxon>
        <taxon>Neoteleostei</taxon>
        <taxon>Acanthomorphata</taxon>
        <taxon>Ovalentaria</taxon>
        <taxon>Atherinomorphae</taxon>
        <taxon>Cyprinodontiformes</taxon>
        <taxon>Goodeidae</taxon>
        <taxon>Crenichthys</taxon>
    </lineage>
</organism>
<name>A0AAV9SLP2_9TELE</name>
<dbReference type="EMBL" id="JAHHUM010000133">
    <property type="protein sequence ID" value="KAK5622336.1"/>
    <property type="molecule type" value="Genomic_DNA"/>
</dbReference>
<protein>
    <submittedName>
        <fullName evidence="2">Uncharacterized protein</fullName>
    </submittedName>
</protein>
<dbReference type="Proteomes" id="UP001311232">
    <property type="component" value="Unassembled WGS sequence"/>
</dbReference>
<keyword evidence="1" id="KW-0732">Signal</keyword>
<reference evidence="2 3" key="1">
    <citation type="submission" date="2021-06" db="EMBL/GenBank/DDBJ databases">
        <authorList>
            <person name="Palmer J.M."/>
        </authorList>
    </citation>
    <scope>NUCLEOTIDE SEQUENCE [LARGE SCALE GENOMIC DNA]</scope>
    <source>
        <strain evidence="2 3">MEX-2019</strain>
        <tissue evidence="2">Muscle</tissue>
    </source>
</reference>
<gene>
    <name evidence="2" type="ORF">CRENBAI_005077</name>
</gene>
<proteinExistence type="predicted"/>
<evidence type="ECO:0000313" key="3">
    <source>
        <dbReference type="Proteomes" id="UP001311232"/>
    </source>
</evidence>
<sequence length="275" mass="31000">MIILFKFFHLLAEKSLCLAEKEKQRLLFWGSRLAIPLPGTGSHRYEHSSPPPQSRLMFRWRAHWGKSLLSFQLPTPCTPSGRVGQALHQPEAESHFLFAVPKPSPQQKPLLPYCPAPDEHLCVPVSAAPSWILSCIATAQSYLPDYNHAPHHCLHLRIHQLWHHVFRALQPSKHHVFRALHRSLALKVSQTDQASRICPWGLGVSIICSEHCNPASIMSSERCSSTSIMSSEPWGSRMSHFCFMSSRSSEMNRPLFQFLVKDSAADLLDSVMGGI</sequence>
<evidence type="ECO:0000256" key="1">
    <source>
        <dbReference type="SAM" id="SignalP"/>
    </source>
</evidence>
<keyword evidence="3" id="KW-1185">Reference proteome</keyword>
<feature type="chain" id="PRO_5043440741" evidence="1">
    <location>
        <begin position="20"/>
        <end position="275"/>
    </location>
</feature>